<evidence type="ECO:0000313" key="1">
    <source>
        <dbReference type="EMBL" id="KAF0519592.1"/>
    </source>
</evidence>
<comment type="caution">
    <text evidence="1">The sequence shown here is derived from an EMBL/GenBank/DDBJ whole genome shotgun (WGS) entry which is preliminary data.</text>
</comment>
<proteinExistence type="predicted"/>
<dbReference type="Proteomes" id="UP000439903">
    <property type="component" value="Unassembled WGS sequence"/>
</dbReference>
<sequence>MSSKITQFFRRTIFPTRFITYRVKCHQSPKHGLFYLPFSRTLKSWSDLHELSRNQLELLRRTDAVFLGLVLTLNNIFHCHNLCFLLSLKPLEPEKKRKVTEVENTGENKRRWTVNSAILDAVRKHVYFVDLEKTNVPLLNMILRGDFVTLYGARASGKSTRVFQIMEKLKNLGIVCIYVTFEQCNMATIDTFWSTFGAALHITAPKYFGKDDVKSATDFMMKLAKEHWNDNHVVLFIDEFDTLFEAHDEIKSSFLRTIRAIKTAKNYDALLSSVAIGPFSILNLSSERMTTSPFNIKESFRNPNFTLEQVQTVFKEFENEFNLTIDPEIIEDIYNRTNGHAALVCLCGKNINSHLMSKLDENRRLRSSTWLNFVISSMGERIFDYSTFRRMITSLRKEEFRPAIELLRSAFLGFFDFEPIHSLKERKLAEFLTAEGVLIRDEVVPYNFRMSSIFVDDLIRREVIPVLYESAPICAVPRKGNSLDTLKILQMAIQFFDKPIIFNGFTRSFKIAHALYVDGEKKRQVPREGIYDSELNRVLINWLAINNGIQVTGQWHLIESHTNEKDEHTYSDIVITTKRQIIVLEILATASESDLNNHFEIVLAYANKLFADDIWIVHFTCEDRYSATHEKLQWPSDSRINVIHCYHNEMLKDVLMNIRYVDSSGIVKYITNQRVELLS</sequence>
<reference evidence="1 2" key="1">
    <citation type="journal article" date="2019" name="Environ. Microbiol.">
        <title>At the nexus of three kingdoms: the genome of the mycorrhizal fungus Gigaspora margarita provides insights into plant, endobacterial and fungal interactions.</title>
        <authorList>
            <person name="Venice F."/>
            <person name="Ghignone S."/>
            <person name="Salvioli di Fossalunga A."/>
            <person name="Amselem J."/>
            <person name="Novero M."/>
            <person name="Xianan X."/>
            <person name="Sedzielewska Toro K."/>
            <person name="Morin E."/>
            <person name="Lipzen A."/>
            <person name="Grigoriev I.V."/>
            <person name="Henrissat B."/>
            <person name="Martin F.M."/>
            <person name="Bonfante P."/>
        </authorList>
    </citation>
    <scope>NUCLEOTIDE SEQUENCE [LARGE SCALE GENOMIC DNA]</scope>
    <source>
        <strain evidence="1 2">BEG34</strain>
    </source>
</reference>
<dbReference type="InterPro" id="IPR027417">
    <property type="entry name" value="P-loop_NTPase"/>
</dbReference>
<keyword evidence="2" id="KW-1185">Reference proteome</keyword>
<accession>A0A8H4EMN4</accession>
<organism evidence="1 2">
    <name type="scientific">Gigaspora margarita</name>
    <dbReference type="NCBI Taxonomy" id="4874"/>
    <lineage>
        <taxon>Eukaryota</taxon>
        <taxon>Fungi</taxon>
        <taxon>Fungi incertae sedis</taxon>
        <taxon>Mucoromycota</taxon>
        <taxon>Glomeromycotina</taxon>
        <taxon>Glomeromycetes</taxon>
        <taxon>Diversisporales</taxon>
        <taxon>Gigasporaceae</taxon>
        <taxon>Gigaspora</taxon>
    </lineage>
</organism>
<dbReference type="SUPFAM" id="SSF52540">
    <property type="entry name" value="P-loop containing nucleoside triphosphate hydrolases"/>
    <property type="match status" value="1"/>
</dbReference>
<dbReference type="AlphaFoldDB" id="A0A8H4EMN4"/>
<dbReference type="Pfam" id="PF14516">
    <property type="entry name" value="AAA_35"/>
    <property type="match status" value="1"/>
</dbReference>
<dbReference type="OrthoDB" id="5596319at2759"/>
<dbReference type="EMBL" id="WTPW01000363">
    <property type="protein sequence ID" value="KAF0519592.1"/>
    <property type="molecule type" value="Genomic_DNA"/>
</dbReference>
<protein>
    <submittedName>
        <fullName evidence="1">Transcriptional regulator</fullName>
    </submittedName>
</protein>
<name>A0A8H4EMN4_GIGMA</name>
<dbReference type="Gene3D" id="3.40.50.300">
    <property type="entry name" value="P-loop containing nucleotide triphosphate hydrolases"/>
    <property type="match status" value="1"/>
</dbReference>
<evidence type="ECO:0000313" key="2">
    <source>
        <dbReference type="Proteomes" id="UP000439903"/>
    </source>
</evidence>
<gene>
    <name evidence="1" type="ORF">F8M41_016593</name>
</gene>